<dbReference type="Proteomes" id="UP000229756">
    <property type="component" value="Unassembled WGS sequence"/>
</dbReference>
<reference evidence="8" key="1">
    <citation type="submission" date="2017-09" db="EMBL/GenBank/DDBJ databases">
        <title>Depth-based differentiation of microbial function through sediment-hosted aquifers and enrichment of novel symbionts in the deep terrestrial subsurface.</title>
        <authorList>
            <person name="Probst A.J."/>
            <person name="Ladd B."/>
            <person name="Jarett J.K."/>
            <person name="Geller-Mcgrath D.E."/>
            <person name="Sieber C.M.K."/>
            <person name="Emerson J.B."/>
            <person name="Anantharaman K."/>
            <person name="Thomas B.C."/>
            <person name="Malmstrom R."/>
            <person name="Stieglmeier M."/>
            <person name="Klingl A."/>
            <person name="Woyke T."/>
            <person name="Ryan C.M."/>
            <person name="Banfield J.F."/>
        </authorList>
    </citation>
    <scope>NUCLEOTIDE SEQUENCE [LARGE SCALE GENOMIC DNA]</scope>
</reference>
<dbReference type="PANTHER" id="PTHR12001">
    <property type="entry name" value="GERANYLGERANYL PYROPHOSPHATE SYNTHASE"/>
    <property type="match status" value="1"/>
</dbReference>
<dbReference type="InterPro" id="IPR008949">
    <property type="entry name" value="Isoprenoid_synthase_dom_sf"/>
</dbReference>
<dbReference type="InterPro" id="IPR033749">
    <property type="entry name" value="Polyprenyl_synt_CS"/>
</dbReference>
<sequence length="369" mass="41221">MLDTKKSAQNAKGRLLAYQDLVNPLIKDFFLKEKIKIRNNFPDASCKAIEVFEDICTRGAKRARGAFSYYVYKMYGGQNDVEALKMGIVLELTHAYLLLLDDFMDKSDLRRGGPTAHVLMKDYYSKQNFRSGDSAHFGDSIAVSIGAAGFHMAMQILMSLDFSKEILIALSNNLNEKIEITAHGQITDVVNASNPNVTEEDVLKMLEWKTGVYTYENPIHTGAIMAGQKDSEELRKLSEYAIPAGIAFQIQDDILGIFGNSGDTGKSVYDDLREGKYTLLMHHAFEVGSKAQKEILTQNLGNPNVKAKELADVKSILIDSGSLDYSKKVANDLVLKAKKSLIKNRSSNWKDEGFNYLIGIADYMIDRRL</sequence>
<name>A0A2M8ELQ8_UNCKA</name>
<protein>
    <submittedName>
        <fullName evidence="7">Polyprenyl synthetase family protein</fullName>
    </submittedName>
</protein>
<evidence type="ECO:0000256" key="1">
    <source>
        <dbReference type="ARBA" id="ARBA00001946"/>
    </source>
</evidence>
<dbReference type="PROSITE" id="PS00723">
    <property type="entry name" value="POLYPRENYL_SYNTHASE_1"/>
    <property type="match status" value="1"/>
</dbReference>
<dbReference type="AlphaFoldDB" id="A0A2M8ELQ8"/>
<accession>A0A2M8ELQ8</accession>
<gene>
    <name evidence="7" type="ORF">CO058_02610</name>
</gene>
<evidence type="ECO:0000256" key="5">
    <source>
        <dbReference type="ARBA" id="ARBA00022842"/>
    </source>
</evidence>
<dbReference type="GO" id="GO:0008299">
    <property type="term" value="P:isoprenoid biosynthetic process"/>
    <property type="evidence" value="ECO:0007669"/>
    <property type="project" value="InterPro"/>
</dbReference>
<dbReference type="EMBL" id="PFSJ01000019">
    <property type="protein sequence ID" value="PJC23627.1"/>
    <property type="molecule type" value="Genomic_DNA"/>
</dbReference>
<dbReference type="GO" id="GO:0004659">
    <property type="term" value="F:prenyltransferase activity"/>
    <property type="evidence" value="ECO:0007669"/>
    <property type="project" value="InterPro"/>
</dbReference>
<dbReference type="SFLD" id="SFLDS00005">
    <property type="entry name" value="Isoprenoid_Synthase_Type_I"/>
    <property type="match status" value="1"/>
</dbReference>
<evidence type="ECO:0000313" key="8">
    <source>
        <dbReference type="Proteomes" id="UP000229756"/>
    </source>
</evidence>
<comment type="caution">
    <text evidence="7">The sequence shown here is derived from an EMBL/GenBank/DDBJ whole genome shotgun (WGS) entry which is preliminary data.</text>
</comment>
<evidence type="ECO:0000256" key="6">
    <source>
        <dbReference type="RuleBase" id="RU004466"/>
    </source>
</evidence>
<dbReference type="PANTHER" id="PTHR12001:SF85">
    <property type="entry name" value="SHORT CHAIN ISOPRENYL DIPHOSPHATE SYNTHASE"/>
    <property type="match status" value="1"/>
</dbReference>
<evidence type="ECO:0000256" key="4">
    <source>
        <dbReference type="ARBA" id="ARBA00022723"/>
    </source>
</evidence>
<evidence type="ECO:0000256" key="2">
    <source>
        <dbReference type="ARBA" id="ARBA00006706"/>
    </source>
</evidence>
<dbReference type="Pfam" id="PF00348">
    <property type="entry name" value="polyprenyl_synt"/>
    <property type="match status" value="1"/>
</dbReference>
<keyword evidence="5" id="KW-0460">Magnesium</keyword>
<proteinExistence type="inferred from homology"/>
<dbReference type="InterPro" id="IPR000092">
    <property type="entry name" value="Polyprenyl_synt"/>
</dbReference>
<keyword evidence="3 6" id="KW-0808">Transferase</keyword>
<evidence type="ECO:0000313" key="7">
    <source>
        <dbReference type="EMBL" id="PJC23627.1"/>
    </source>
</evidence>
<dbReference type="Gene3D" id="1.10.600.10">
    <property type="entry name" value="Farnesyl Diphosphate Synthase"/>
    <property type="match status" value="1"/>
</dbReference>
<dbReference type="CDD" id="cd00685">
    <property type="entry name" value="Trans_IPPS_HT"/>
    <property type="match status" value="1"/>
</dbReference>
<comment type="cofactor">
    <cofactor evidence="1">
        <name>Mg(2+)</name>
        <dbReference type="ChEBI" id="CHEBI:18420"/>
    </cofactor>
</comment>
<evidence type="ECO:0000256" key="3">
    <source>
        <dbReference type="ARBA" id="ARBA00022679"/>
    </source>
</evidence>
<dbReference type="SUPFAM" id="SSF48576">
    <property type="entry name" value="Terpenoid synthases"/>
    <property type="match status" value="1"/>
</dbReference>
<dbReference type="GO" id="GO:0046872">
    <property type="term" value="F:metal ion binding"/>
    <property type="evidence" value="ECO:0007669"/>
    <property type="project" value="UniProtKB-KW"/>
</dbReference>
<organism evidence="7 8">
    <name type="scientific">candidate division WWE3 bacterium CG_4_9_14_0_2_um_filter_35_11</name>
    <dbReference type="NCBI Taxonomy" id="1975077"/>
    <lineage>
        <taxon>Bacteria</taxon>
        <taxon>Katanobacteria</taxon>
    </lineage>
</organism>
<keyword evidence="4" id="KW-0479">Metal-binding</keyword>
<comment type="similarity">
    <text evidence="2 6">Belongs to the FPP/GGPP synthase family.</text>
</comment>